<dbReference type="EMBL" id="KB481965">
    <property type="protein sequence ID" value="EMP41842.1"/>
    <property type="molecule type" value="Genomic_DNA"/>
</dbReference>
<feature type="compositionally biased region" description="Basic and acidic residues" evidence="1">
    <location>
        <begin position="193"/>
        <end position="227"/>
    </location>
</feature>
<protein>
    <submittedName>
        <fullName evidence="2">Uncharacterized protein</fullName>
    </submittedName>
</protein>
<dbReference type="Proteomes" id="UP000031443">
    <property type="component" value="Unassembled WGS sequence"/>
</dbReference>
<evidence type="ECO:0000313" key="3">
    <source>
        <dbReference type="Proteomes" id="UP000031443"/>
    </source>
</evidence>
<feature type="region of interest" description="Disordered" evidence="1">
    <location>
        <begin position="1"/>
        <end position="119"/>
    </location>
</feature>
<feature type="region of interest" description="Disordered" evidence="1">
    <location>
        <begin position="285"/>
        <end position="327"/>
    </location>
</feature>
<evidence type="ECO:0000313" key="2">
    <source>
        <dbReference type="EMBL" id="EMP41842.1"/>
    </source>
</evidence>
<name>M7CL32_CHEMY</name>
<feature type="compositionally biased region" description="Low complexity" evidence="1">
    <location>
        <begin position="75"/>
        <end position="87"/>
    </location>
</feature>
<dbReference type="AlphaFoldDB" id="M7CL32"/>
<evidence type="ECO:0000256" key="1">
    <source>
        <dbReference type="SAM" id="MobiDB-lite"/>
    </source>
</evidence>
<sequence>MPAQASLVRSAPELSRDPAPAKHRKLSAPERQARPRHCSSSPVRTLAQPKGRRGHSPHRRLAPLKAPSTDKSGKAAVPALTPVVLATQAPPSPDLRELSADDGLKGITDQPSTPGTSEAAKDLIELSAARLLPYGKNPPAPMPRGLSRGKPAMVCRLRTPSQHRSWSWFRSSSDSADSQLPAAQKEVAAPAVGRREEALERAHRSPAPPRDHHQEGLRRPSPEDSRRWSRYRSRGYWYHSRSARSRSFSHRHRSLAPLWPSQSASLQSGADSGCYSYLHRPWTAGSQAIGSSGPPGPIRSTKGPRPGQVTWCSGPGPRTNTRSCRRL</sequence>
<feature type="compositionally biased region" description="Basic and acidic residues" evidence="1">
    <location>
        <begin position="94"/>
        <end position="104"/>
    </location>
</feature>
<organism evidence="2 3">
    <name type="scientific">Chelonia mydas</name>
    <name type="common">Green sea-turtle</name>
    <name type="synonym">Chelonia agassizi</name>
    <dbReference type="NCBI Taxonomy" id="8469"/>
    <lineage>
        <taxon>Eukaryota</taxon>
        <taxon>Metazoa</taxon>
        <taxon>Chordata</taxon>
        <taxon>Craniata</taxon>
        <taxon>Vertebrata</taxon>
        <taxon>Euteleostomi</taxon>
        <taxon>Archelosauria</taxon>
        <taxon>Testudinata</taxon>
        <taxon>Testudines</taxon>
        <taxon>Cryptodira</taxon>
        <taxon>Durocryptodira</taxon>
        <taxon>Americhelydia</taxon>
        <taxon>Chelonioidea</taxon>
        <taxon>Cheloniidae</taxon>
        <taxon>Chelonia</taxon>
    </lineage>
</organism>
<accession>M7CL32</accession>
<gene>
    <name evidence="2" type="ORF">UY3_00877</name>
</gene>
<feature type="compositionally biased region" description="Basic residues" evidence="1">
    <location>
        <begin position="50"/>
        <end position="62"/>
    </location>
</feature>
<feature type="compositionally biased region" description="Polar residues" evidence="1">
    <location>
        <begin position="318"/>
        <end position="327"/>
    </location>
</feature>
<reference evidence="3" key="1">
    <citation type="journal article" date="2013" name="Nat. Genet.">
        <title>The draft genomes of soft-shell turtle and green sea turtle yield insights into the development and evolution of the turtle-specific body plan.</title>
        <authorList>
            <person name="Wang Z."/>
            <person name="Pascual-Anaya J."/>
            <person name="Zadissa A."/>
            <person name="Li W."/>
            <person name="Niimura Y."/>
            <person name="Huang Z."/>
            <person name="Li C."/>
            <person name="White S."/>
            <person name="Xiong Z."/>
            <person name="Fang D."/>
            <person name="Wang B."/>
            <person name="Ming Y."/>
            <person name="Chen Y."/>
            <person name="Zheng Y."/>
            <person name="Kuraku S."/>
            <person name="Pignatelli M."/>
            <person name="Herrero J."/>
            <person name="Beal K."/>
            <person name="Nozawa M."/>
            <person name="Li Q."/>
            <person name="Wang J."/>
            <person name="Zhang H."/>
            <person name="Yu L."/>
            <person name="Shigenobu S."/>
            <person name="Wang J."/>
            <person name="Liu J."/>
            <person name="Flicek P."/>
            <person name="Searle S."/>
            <person name="Wang J."/>
            <person name="Kuratani S."/>
            <person name="Yin Y."/>
            <person name="Aken B."/>
            <person name="Zhang G."/>
            <person name="Irie N."/>
        </authorList>
    </citation>
    <scope>NUCLEOTIDE SEQUENCE [LARGE SCALE GENOMIC DNA]</scope>
</reference>
<feature type="compositionally biased region" description="Low complexity" evidence="1">
    <location>
        <begin position="162"/>
        <end position="179"/>
    </location>
</feature>
<feature type="region of interest" description="Disordered" evidence="1">
    <location>
        <begin position="160"/>
        <end position="227"/>
    </location>
</feature>
<proteinExistence type="predicted"/>
<keyword evidence="3" id="KW-1185">Reference proteome</keyword>